<keyword evidence="4 5" id="KW-0413">Isomerase</keyword>
<gene>
    <name evidence="7" type="ORF">BAU17_10720</name>
</gene>
<dbReference type="SFLD" id="SFLDG00180">
    <property type="entry name" value="muconate_cycloisomerase"/>
    <property type="match status" value="1"/>
</dbReference>
<sequence>MSKIAKIEFQAQTVALNSPFTIALGTITEADTIFVKVTTDDGIIGVGEAAPETFVTGETLQSCQGALELLSEKLIGENPLHIAKIHAIMNRAMLGNGAAKTAIDIACYDIMGKIAGLPLYQLLGGYQDHVHTDMTVSIDTPAVMASEAKKWVDQGFQAIKIKVGVDPVEDIQRIQAIREAVGPTIKLRVDANQGWTPKDAIRAINRMSAYDIEFIEQPVAAKNIDGLKFVRDQVVDKVMSDESAFIPQDAFMLAKRDCVDYVNIKLMKCGGIYPALKIISLCESAGIGCMIGCMSGESNISVAAATHLAAAQPNIQFADLDATFSLKELAYEGIVGTKATPMIDLSNSQPGLGIQL</sequence>
<dbReference type="InterPro" id="IPR029065">
    <property type="entry name" value="Enolase_C-like"/>
</dbReference>
<dbReference type="EMBL" id="MAEL01000053">
    <property type="protein sequence ID" value="KAF1302244.1"/>
    <property type="molecule type" value="Genomic_DNA"/>
</dbReference>
<comment type="cofactor">
    <cofactor evidence="5">
        <name>Mg(2+)</name>
        <dbReference type="ChEBI" id="CHEBI:18420"/>
    </cofactor>
    <text evidence="5">Binds 1 Mg(2+) ion per subunit.</text>
</comment>
<comment type="similarity">
    <text evidence="1 5">Belongs to the mandelate racemase/muconate lactonizing enzyme family.</text>
</comment>
<proteinExistence type="inferred from homology"/>
<evidence type="ECO:0000259" key="6">
    <source>
        <dbReference type="SMART" id="SM00922"/>
    </source>
</evidence>
<comment type="caution">
    <text evidence="7">The sequence shown here is derived from an EMBL/GenBank/DDBJ whole genome shotgun (WGS) entry which is preliminary data.</text>
</comment>
<dbReference type="Proteomes" id="UP000782705">
    <property type="component" value="Unassembled WGS sequence"/>
</dbReference>
<dbReference type="InterPro" id="IPR018110">
    <property type="entry name" value="Mandel_Rmase/mucon_lact_enz_CS"/>
</dbReference>
<evidence type="ECO:0000256" key="5">
    <source>
        <dbReference type="RuleBase" id="RU366006"/>
    </source>
</evidence>
<dbReference type="InterPro" id="IPR034603">
    <property type="entry name" value="Dipeptide_epimerase"/>
</dbReference>
<dbReference type="SFLD" id="SFLDF00009">
    <property type="entry name" value="o-succinylbenzoate_synthase"/>
    <property type="match status" value="1"/>
</dbReference>
<dbReference type="InterPro" id="IPR013342">
    <property type="entry name" value="Mandelate_racemase_C"/>
</dbReference>
<name>A0ABQ6YX24_9ENTE</name>
<accession>A0ABQ6YX24</accession>
<dbReference type="SFLD" id="SFLDS00001">
    <property type="entry name" value="Enolase"/>
    <property type="match status" value="1"/>
</dbReference>
<organism evidence="7 8">
    <name type="scientific">Candidatus Enterococcus willemsii</name>
    <dbReference type="NCBI Taxonomy" id="1857215"/>
    <lineage>
        <taxon>Bacteria</taxon>
        <taxon>Bacillati</taxon>
        <taxon>Bacillota</taxon>
        <taxon>Bacilli</taxon>
        <taxon>Lactobacillales</taxon>
        <taxon>Enterococcaceae</taxon>
        <taxon>Enterococcus</taxon>
    </lineage>
</organism>
<evidence type="ECO:0000256" key="3">
    <source>
        <dbReference type="ARBA" id="ARBA00022842"/>
    </source>
</evidence>
<dbReference type="RefSeq" id="WP_237579120.1">
    <property type="nucleotide sequence ID" value="NZ_MAEL01000053.1"/>
</dbReference>
<dbReference type="SUPFAM" id="SSF54826">
    <property type="entry name" value="Enolase N-terminal domain-like"/>
    <property type="match status" value="1"/>
</dbReference>
<evidence type="ECO:0000256" key="1">
    <source>
        <dbReference type="ARBA" id="ARBA00008031"/>
    </source>
</evidence>
<dbReference type="SMART" id="SM00922">
    <property type="entry name" value="MR_MLE"/>
    <property type="match status" value="1"/>
</dbReference>
<dbReference type="PANTHER" id="PTHR48073:SF2">
    <property type="entry name" value="O-SUCCINYLBENZOATE SYNTHASE"/>
    <property type="match status" value="1"/>
</dbReference>
<dbReference type="PROSITE" id="PS00909">
    <property type="entry name" value="MR_MLE_2"/>
    <property type="match status" value="1"/>
</dbReference>
<evidence type="ECO:0000256" key="2">
    <source>
        <dbReference type="ARBA" id="ARBA00022723"/>
    </source>
</evidence>
<evidence type="ECO:0000256" key="4">
    <source>
        <dbReference type="ARBA" id="ARBA00023235"/>
    </source>
</evidence>
<dbReference type="Pfam" id="PF02746">
    <property type="entry name" value="MR_MLE_N"/>
    <property type="match status" value="1"/>
</dbReference>
<protein>
    <recommendedName>
        <fullName evidence="5">Dipeptide epimerase</fullName>
        <ecNumber evidence="5">5.1.1.-</ecNumber>
    </recommendedName>
</protein>
<dbReference type="InterPro" id="IPR013341">
    <property type="entry name" value="Mandelate_racemase_N_dom"/>
</dbReference>
<dbReference type="Gene3D" id="3.30.390.10">
    <property type="entry name" value="Enolase-like, N-terminal domain"/>
    <property type="match status" value="1"/>
</dbReference>
<keyword evidence="2 5" id="KW-0479">Metal-binding</keyword>
<dbReference type="EC" id="5.1.1.-" evidence="5"/>
<dbReference type="SUPFAM" id="SSF51604">
    <property type="entry name" value="Enolase C-terminal domain-like"/>
    <property type="match status" value="1"/>
</dbReference>
<dbReference type="Pfam" id="PF13378">
    <property type="entry name" value="MR_MLE_C"/>
    <property type="match status" value="1"/>
</dbReference>
<feature type="domain" description="Mandelate racemase/muconate lactonizing enzyme C-terminal" evidence="6">
    <location>
        <begin position="141"/>
        <end position="237"/>
    </location>
</feature>
<dbReference type="Gene3D" id="3.20.20.120">
    <property type="entry name" value="Enolase-like C-terminal domain"/>
    <property type="match status" value="1"/>
</dbReference>
<reference evidence="7 8" key="1">
    <citation type="submission" date="2016-06" db="EMBL/GenBank/DDBJ databases">
        <title>Four novel species of enterococci isolated from chicken manure.</title>
        <authorList>
            <person name="Van Tyne D."/>
        </authorList>
    </citation>
    <scope>NUCLEOTIDE SEQUENCE [LARGE SCALE GENOMIC DNA]</scope>
    <source>
        <strain evidence="7 8">CU12B</strain>
    </source>
</reference>
<evidence type="ECO:0000313" key="7">
    <source>
        <dbReference type="EMBL" id="KAF1302244.1"/>
    </source>
</evidence>
<keyword evidence="8" id="KW-1185">Reference proteome</keyword>
<evidence type="ECO:0000313" key="8">
    <source>
        <dbReference type="Proteomes" id="UP000782705"/>
    </source>
</evidence>
<dbReference type="InterPro" id="IPR029017">
    <property type="entry name" value="Enolase-like_N"/>
</dbReference>
<keyword evidence="3 5" id="KW-0460">Magnesium</keyword>
<dbReference type="PANTHER" id="PTHR48073">
    <property type="entry name" value="O-SUCCINYLBENZOATE SYNTHASE-RELATED"/>
    <property type="match status" value="1"/>
</dbReference>
<dbReference type="CDD" id="cd03319">
    <property type="entry name" value="L-Ala-DL-Glu_epimerase"/>
    <property type="match status" value="1"/>
</dbReference>
<dbReference type="InterPro" id="IPR036849">
    <property type="entry name" value="Enolase-like_C_sf"/>
</dbReference>